<accession>A0A163KHS9</accession>
<dbReference type="AlphaFoldDB" id="A0A163KHS9"/>
<evidence type="ECO:0000313" key="1">
    <source>
        <dbReference type="EMBL" id="SAM08083.1"/>
    </source>
</evidence>
<dbReference type="Proteomes" id="UP000078561">
    <property type="component" value="Unassembled WGS sequence"/>
</dbReference>
<dbReference type="InParanoid" id="A0A163KHS9"/>
<evidence type="ECO:0000313" key="2">
    <source>
        <dbReference type="Proteomes" id="UP000078561"/>
    </source>
</evidence>
<proteinExistence type="predicted"/>
<dbReference type="PANTHER" id="PTHR35871">
    <property type="entry name" value="EXPRESSED PROTEIN"/>
    <property type="match status" value="1"/>
</dbReference>
<protein>
    <recommendedName>
        <fullName evidence="3">DDE-1 domain-containing protein</fullName>
    </recommendedName>
</protein>
<reference evidence="1" key="1">
    <citation type="submission" date="2016-04" db="EMBL/GenBank/DDBJ databases">
        <authorList>
            <person name="Evans L.H."/>
            <person name="Alamgir A."/>
            <person name="Owens N."/>
            <person name="Weber N.D."/>
            <person name="Virtaneva K."/>
            <person name="Barbian K."/>
            <person name="Babar A."/>
            <person name="Rosenke K."/>
        </authorList>
    </citation>
    <scope>NUCLEOTIDE SEQUENCE [LARGE SCALE GENOMIC DNA]</scope>
    <source>
        <strain evidence="1">CBS 101.48</strain>
    </source>
</reference>
<dbReference type="InterPro" id="IPR036397">
    <property type="entry name" value="RNaseH_sf"/>
</dbReference>
<gene>
    <name evidence="1" type="primary">ABSGL_13744.1 scaffold 14320</name>
</gene>
<dbReference type="PANTHER" id="PTHR35871:SF1">
    <property type="entry name" value="CXC1-LIKE CYSTEINE CLUSTER ASSOCIATED WITH KDZ TRANSPOSASES DOMAIN-CONTAINING PROTEIN"/>
    <property type="match status" value="1"/>
</dbReference>
<keyword evidence="2" id="KW-1185">Reference proteome</keyword>
<dbReference type="OrthoDB" id="2285366at2759"/>
<dbReference type="STRING" id="4829.A0A163KHS9"/>
<sequence length="390" mass="45487">MMEHKKRMDGYSGDEEENVVDRIDKSGPKKVFVTHDESIFYANDGQDKSWYADHENRLAKKGQGLSVMVSEYQCPCHGTMRDLRDLNNVKTSRQLFYPGVNREGYWQRDDMVKQLNEVIPLFEYLHPGCQGVFVFDQSSNHNALPDDALYAPRMTLRPKKVTEKDQHIFRCTFFYHASSNTTVRQPLYAPLSGSGENQQVEFIGSHQKIRMDRCIIQFLIAYHLSHVGIKMISQQRGLWIGSLKLTCNGEEDYTNHLCCARHLLANQPDFRAQKTAIQEIVEFRGHIFDLYPKFHCECNWIERYWGAAKREARMRCDYTFRLLKANIDDVLDTISPLQGPPTKIRRYNKRCWRYIEAYSQGNDIVSATKVVEQFSSRKYKSHRRPVGSSD</sequence>
<dbReference type="OMA" id="NIRAECA"/>
<dbReference type="GO" id="GO:0003676">
    <property type="term" value="F:nucleic acid binding"/>
    <property type="evidence" value="ECO:0007669"/>
    <property type="project" value="InterPro"/>
</dbReference>
<evidence type="ECO:0008006" key="3">
    <source>
        <dbReference type="Google" id="ProtNLM"/>
    </source>
</evidence>
<dbReference type="Gene3D" id="3.30.420.10">
    <property type="entry name" value="Ribonuclease H-like superfamily/Ribonuclease H"/>
    <property type="match status" value="1"/>
</dbReference>
<name>A0A163KHS9_ABSGL</name>
<dbReference type="EMBL" id="LT554883">
    <property type="protein sequence ID" value="SAM08083.1"/>
    <property type="molecule type" value="Genomic_DNA"/>
</dbReference>
<organism evidence="1">
    <name type="scientific">Absidia glauca</name>
    <name type="common">Pin mould</name>
    <dbReference type="NCBI Taxonomy" id="4829"/>
    <lineage>
        <taxon>Eukaryota</taxon>
        <taxon>Fungi</taxon>
        <taxon>Fungi incertae sedis</taxon>
        <taxon>Mucoromycota</taxon>
        <taxon>Mucoromycotina</taxon>
        <taxon>Mucoromycetes</taxon>
        <taxon>Mucorales</taxon>
        <taxon>Cunninghamellaceae</taxon>
        <taxon>Absidia</taxon>
    </lineage>
</organism>